<dbReference type="PROSITE" id="PS50928">
    <property type="entry name" value="ABC_TM1"/>
    <property type="match status" value="1"/>
</dbReference>
<evidence type="ECO:0000259" key="8">
    <source>
        <dbReference type="PROSITE" id="PS50928"/>
    </source>
</evidence>
<dbReference type="CDD" id="cd06261">
    <property type="entry name" value="TM_PBP2"/>
    <property type="match status" value="1"/>
</dbReference>
<dbReference type="GO" id="GO:0005886">
    <property type="term" value="C:plasma membrane"/>
    <property type="evidence" value="ECO:0007669"/>
    <property type="project" value="UniProtKB-SubCell"/>
</dbReference>
<dbReference type="PANTHER" id="PTHR43744:SF9">
    <property type="entry name" value="POLYGALACTURONAN_RHAMNOGALACTURONAN TRANSPORT SYSTEM PERMEASE PROTEIN YTCP"/>
    <property type="match status" value="1"/>
</dbReference>
<evidence type="ECO:0000256" key="6">
    <source>
        <dbReference type="ARBA" id="ARBA00023136"/>
    </source>
</evidence>
<name>A0A143YGQ2_9LACT</name>
<dbReference type="SUPFAM" id="SSF161098">
    <property type="entry name" value="MetI-like"/>
    <property type="match status" value="1"/>
</dbReference>
<accession>A0A143YGQ2</accession>
<evidence type="ECO:0000256" key="7">
    <source>
        <dbReference type="RuleBase" id="RU363032"/>
    </source>
</evidence>
<protein>
    <recommendedName>
        <fullName evidence="8">ABC transmembrane type-1 domain-containing protein</fullName>
    </recommendedName>
</protein>
<dbReference type="AlphaFoldDB" id="A0A143YGQ2"/>
<organism evidence="9 10">
    <name type="scientific">Trichococcus palustris</name>
    <dbReference type="NCBI Taxonomy" id="140314"/>
    <lineage>
        <taxon>Bacteria</taxon>
        <taxon>Bacillati</taxon>
        <taxon>Bacillota</taxon>
        <taxon>Bacilli</taxon>
        <taxon>Lactobacillales</taxon>
        <taxon>Carnobacteriaceae</taxon>
        <taxon>Trichococcus</taxon>
    </lineage>
</organism>
<feature type="transmembrane region" description="Helical" evidence="7">
    <location>
        <begin position="258"/>
        <end position="278"/>
    </location>
</feature>
<feature type="transmembrane region" description="Helical" evidence="7">
    <location>
        <begin position="111"/>
        <end position="129"/>
    </location>
</feature>
<keyword evidence="3" id="KW-1003">Cell membrane</keyword>
<evidence type="ECO:0000256" key="5">
    <source>
        <dbReference type="ARBA" id="ARBA00022989"/>
    </source>
</evidence>
<dbReference type="OrthoDB" id="9810086at2"/>
<keyword evidence="4 7" id="KW-0812">Transmembrane</keyword>
<dbReference type="PANTHER" id="PTHR43744">
    <property type="entry name" value="ABC TRANSPORTER PERMEASE PROTEIN MG189-RELATED-RELATED"/>
    <property type="match status" value="1"/>
</dbReference>
<dbReference type="EMBL" id="FJNE01000003">
    <property type="protein sequence ID" value="CZQ88492.1"/>
    <property type="molecule type" value="Genomic_DNA"/>
</dbReference>
<dbReference type="InterPro" id="IPR000515">
    <property type="entry name" value="MetI-like"/>
</dbReference>
<comment type="subcellular location">
    <subcellularLocation>
        <location evidence="1 7">Cell membrane</location>
        <topology evidence="1 7">Multi-pass membrane protein</topology>
    </subcellularLocation>
</comment>
<dbReference type="GO" id="GO:0055085">
    <property type="term" value="P:transmembrane transport"/>
    <property type="evidence" value="ECO:0007669"/>
    <property type="project" value="InterPro"/>
</dbReference>
<feature type="transmembrane region" description="Helical" evidence="7">
    <location>
        <begin position="141"/>
        <end position="161"/>
    </location>
</feature>
<evidence type="ECO:0000313" key="9">
    <source>
        <dbReference type="EMBL" id="CZQ88492.1"/>
    </source>
</evidence>
<dbReference type="Proteomes" id="UP000242754">
    <property type="component" value="Unassembled WGS sequence"/>
</dbReference>
<evidence type="ECO:0000256" key="3">
    <source>
        <dbReference type="ARBA" id="ARBA00022475"/>
    </source>
</evidence>
<proteinExistence type="inferred from homology"/>
<feature type="transmembrane region" description="Helical" evidence="7">
    <location>
        <begin position="78"/>
        <end position="99"/>
    </location>
</feature>
<sequence>MITLTKFDRRILVLNRILIGFLVLITLSPLLYVLIASFMDPLVLRSQGLSLNPANWSIEGYKRVFQDPAIVRGFLNSIFYSTTYSALTVGISILTAYPLSKKKFVGKRPITIFLIITMFVGGGLVPTYLLVKNLGMLNTVWAIILPGSINVWNIILARTYFQQMPDELEEAAIIDGANEIQIFFKIMLPLAKPIIFVLFLYAFVGQWNSYFDAMIYLKDADLQPLQLVLRKILIQNQPQQDMIGSATQMAEMAQLAELIKYSTIVISSLPLLVMYPFFQKYFDKGMMAGSLKG</sequence>
<feature type="domain" description="ABC transmembrane type-1" evidence="8">
    <location>
        <begin position="74"/>
        <end position="270"/>
    </location>
</feature>
<dbReference type="RefSeq" id="WP_087032167.1">
    <property type="nucleotide sequence ID" value="NZ_FJNE01000003.1"/>
</dbReference>
<dbReference type="InterPro" id="IPR035906">
    <property type="entry name" value="MetI-like_sf"/>
</dbReference>
<keyword evidence="6 7" id="KW-0472">Membrane</keyword>
<keyword evidence="10" id="KW-1185">Reference proteome</keyword>
<evidence type="ECO:0000313" key="10">
    <source>
        <dbReference type="Proteomes" id="UP000242754"/>
    </source>
</evidence>
<reference evidence="9 10" key="1">
    <citation type="submission" date="2016-02" db="EMBL/GenBank/DDBJ databases">
        <authorList>
            <person name="Wen L."/>
            <person name="He K."/>
            <person name="Yang H."/>
        </authorList>
    </citation>
    <scope>NUCLEOTIDE SEQUENCE [LARGE SCALE GENOMIC DNA]</scope>
    <source>
        <strain evidence="9">Trichococcus palustris</strain>
    </source>
</reference>
<dbReference type="Gene3D" id="1.10.3720.10">
    <property type="entry name" value="MetI-like"/>
    <property type="match status" value="1"/>
</dbReference>
<dbReference type="Pfam" id="PF00528">
    <property type="entry name" value="BPD_transp_1"/>
    <property type="match status" value="1"/>
</dbReference>
<evidence type="ECO:0000256" key="1">
    <source>
        <dbReference type="ARBA" id="ARBA00004651"/>
    </source>
</evidence>
<comment type="similarity">
    <text evidence="7">Belongs to the binding-protein-dependent transport system permease family.</text>
</comment>
<evidence type="ECO:0000256" key="4">
    <source>
        <dbReference type="ARBA" id="ARBA00022692"/>
    </source>
</evidence>
<evidence type="ECO:0000256" key="2">
    <source>
        <dbReference type="ARBA" id="ARBA00022448"/>
    </source>
</evidence>
<feature type="transmembrane region" description="Helical" evidence="7">
    <location>
        <begin position="182"/>
        <end position="204"/>
    </location>
</feature>
<gene>
    <name evidence="9" type="ORF">Tpal_999</name>
</gene>
<feature type="transmembrane region" description="Helical" evidence="7">
    <location>
        <begin position="12"/>
        <end position="35"/>
    </location>
</feature>
<keyword evidence="5 7" id="KW-1133">Transmembrane helix</keyword>
<dbReference type="STRING" id="140314.SAMN04488076_12213"/>
<keyword evidence="2 7" id="KW-0813">Transport</keyword>